<dbReference type="GO" id="GO:0019441">
    <property type="term" value="P:L-tryptophan catabolic process to kynurenine"/>
    <property type="evidence" value="ECO:0007669"/>
    <property type="project" value="InterPro"/>
</dbReference>
<reference evidence="1 2" key="1">
    <citation type="submission" date="2018-08" db="EMBL/GenBank/DDBJ databases">
        <title>Comparative analysis of Burkholderia isolates from Puerto Rico.</title>
        <authorList>
            <person name="Hall C."/>
            <person name="Sahl J."/>
            <person name="Wagner D."/>
        </authorList>
    </citation>
    <scope>NUCLEOTIDE SEQUENCE [LARGE SCALE GENOMIC DNA]</scope>
    <source>
        <strain evidence="1 2">Bp9025</strain>
    </source>
</reference>
<gene>
    <name evidence="1" type="ORF">DF051_32530</name>
</gene>
<evidence type="ECO:0000313" key="1">
    <source>
        <dbReference type="EMBL" id="RQT07408.1"/>
    </source>
</evidence>
<organism evidence="1 2">
    <name type="scientific">Burkholderia contaminans</name>
    <dbReference type="NCBI Taxonomy" id="488447"/>
    <lineage>
        <taxon>Bacteria</taxon>
        <taxon>Pseudomonadati</taxon>
        <taxon>Pseudomonadota</taxon>
        <taxon>Betaproteobacteria</taxon>
        <taxon>Burkholderiales</taxon>
        <taxon>Burkholderiaceae</taxon>
        <taxon>Burkholderia</taxon>
        <taxon>Burkholderia cepacia complex</taxon>
    </lineage>
</organism>
<dbReference type="RefSeq" id="WP_124584266.1">
    <property type="nucleotide sequence ID" value="NZ_QTQV01000027.1"/>
</dbReference>
<name>A0A3N8P832_9BURK</name>
<dbReference type="SUPFAM" id="SSF140959">
    <property type="entry name" value="Indolic compounds 2,3-dioxygenase-like"/>
    <property type="match status" value="1"/>
</dbReference>
<evidence type="ECO:0000313" key="2">
    <source>
        <dbReference type="Proteomes" id="UP000277921"/>
    </source>
</evidence>
<dbReference type="Proteomes" id="UP000277921">
    <property type="component" value="Unassembled WGS sequence"/>
</dbReference>
<dbReference type="Gene3D" id="1.20.58.480">
    <property type="match status" value="1"/>
</dbReference>
<comment type="caution">
    <text evidence="1">The sequence shown here is derived from an EMBL/GenBank/DDBJ whole genome shotgun (WGS) entry which is preliminary data.</text>
</comment>
<dbReference type="InterPro" id="IPR037217">
    <property type="entry name" value="Trp/Indoleamine_2_3_dOase-like"/>
</dbReference>
<dbReference type="GO" id="GO:0020037">
    <property type="term" value="F:heme binding"/>
    <property type="evidence" value="ECO:0007669"/>
    <property type="project" value="InterPro"/>
</dbReference>
<dbReference type="AlphaFoldDB" id="A0A3N8P832"/>
<accession>A0A3N8P832</accession>
<sequence>MEVKAPESESARSIRQEIASFLRSKSNLPVTAEHATEKLLAKSLDLDEISRRREAFSTHAEIDSTAVLANYELLHGVKYLDRLINCEKQQIDAKCIVAIFRGTEICLNNISVLADRIIDDLRHSRFGDVSVKISWMNHFNDSLYRFSQLLVQTDLGRNGGDFLSIEDSSTYQAAAKKTEAMYEALKSAPEAVGDVSEKDLDDPQRFTFFHTFVNTNYETIWLAVLRHVRVPGVFRLEGESAEQFYQRVVQNDEVRDAVTCVDLKDPTYLMQFRAYHQISEVLVGLVNDVIADSILALVNEANASFEHEATSLALCNKLLQIVTDNIKPIVRTLSPKAYFAIRPALGITSGSHSHNLRKGLFLTIYPLLVRSLRLRLMQFNDTAARDDDAVLEQAQQVLRLNTQPALAAMIRQTVYVYQYVRTWRDEHIQFVKTQIGVSPEDNTPTASISGAENAAQTAHNFRNSHMNDPIGPLYEATLGKRPPAPFSIVHPGRFDEHMAFFTANAVKAMYADVQQRAQRKRDRGVRTGGAS</sequence>
<dbReference type="GO" id="GO:0046872">
    <property type="term" value="F:metal ion binding"/>
    <property type="evidence" value="ECO:0007669"/>
    <property type="project" value="InterPro"/>
</dbReference>
<protein>
    <submittedName>
        <fullName evidence="1">Uncharacterized protein</fullName>
    </submittedName>
</protein>
<dbReference type="EMBL" id="QTQV01000027">
    <property type="protein sequence ID" value="RQT07408.1"/>
    <property type="molecule type" value="Genomic_DNA"/>
</dbReference>
<proteinExistence type="predicted"/>